<dbReference type="SUPFAM" id="SSF48403">
    <property type="entry name" value="Ankyrin repeat"/>
    <property type="match status" value="1"/>
</dbReference>
<dbReference type="AlphaFoldDB" id="A0AAN6RGE8"/>
<evidence type="ECO:0000313" key="2">
    <source>
        <dbReference type="Proteomes" id="UP001280581"/>
    </source>
</evidence>
<dbReference type="InterPro" id="IPR036770">
    <property type="entry name" value="Ankyrin_rpt-contain_sf"/>
</dbReference>
<keyword evidence="2" id="KW-1185">Reference proteome</keyword>
<dbReference type="InterPro" id="IPR002110">
    <property type="entry name" value="Ankyrin_rpt"/>
</dbReference>
<protein>
    <recommendedName>
        <fullName evidence="3">Ankyrin repeat protein</fullName>
    </recommendedName>
</protein>
<dbReference type="Proteomes" id="UP001280581">
    <property type="component" value="Unassembled WGS sequence"/>
</dbReference>
<comment type="caution">
    <text evidence="1">The sequence shown here is derived from an EMBL/GenBank/DDBJ whole genome shotgun (WGS) entry which is preliminary data.</text>
</comment>
<dbReference type="Gene3D" id="1.25.40.20">
    <property type="entry name" value="Ankyrin repeat-containing domain"/>
    <property type="match status" value="1"/>
</dbReference>
<accession>A0AAN6RGE8</accession>
<gene>
    <name evidence="1" type="ORF">GRF29_112g231804</name>
</gene>
<proteinExistence type="predicted"/>
<sequence length="442" mass="51175">MVQELLHFKPTGEDKTAADLQADYTDKLLRVFASQLSDFQEGLVDYYNSWTTSWTAPRTASRIARLAEKYSSDKAIVDVDMFGPAAAVGNMEALKHYLPHPDDWCGWNVLLSPWSAAIINGQVEAIKLLLDRDRPFAPVEPEGHIPTYLYVKFQEATRHHKVDIAKFFIDYFLDRDYLGRYDGINTIGLAMKYGSIEVFEYLHKRLSNIEDHLSDYYDILCMGLTQACENGHSDFVRYFLQFKNAPPIFWIEDTYIIWNSYSGCDHYYVKDPVFAAASVSQVAVLDVLIDYSPNILQYKRLLEIAVLGFNWHDYAYSGSEEQDPCWMEWHRKRGSSYAVAQLLIKRGIPITGATITFTNFFAKVICMRPKLRSDFAMTLILLLVTLKKRFDHRSLRKQIHVPVRKALLEIVEKRPDMRAVGLQQYDFLGVAQELIDWLYKHR</sequence>
<reference evidence="1 2" key="1">
    <citation type="submission" date="2021-02" db="EMBL/GenBank/DDBJ databases">
        <title>Genome assembly of Pseudopithomyces chartarum.</title>
        <authorList>
            <person name="Jauregui R."/>
            <person name="Singh J."/>
            <person name="Voisey C."/>
        </authorList>
    </citation>
    <scope>NUCLEOTIDE SEQUENCE [LARGE SCALE GENOMIC DNA]</scope>
    <source>
        <strain evidence="1 2">AGR01</strain>
    </source>
</reference>
<evidence type="ECO:0000313" key="1">
    <source>
        <dbReference type="EMBL" id="KAK3203108.1"/>
    </source>
</evidence>
<dbReference type="SMART" id="SM00248">
    <property type="entry name" value="ANK"/>
    <property type="match status" value="5"/>
</dbReference>
<organism evidence="1 2">
    <name type="scientific">Pseudopithomyces chartarum</name>
    <dbReference type="NCBI Taxonomy" id="1892770"/>
    <lineage>
        <taxon>Eukaryota</taxon>
        <taxon>Fungi</taxon>
        <taxon>Dikarya</taxon>
        <taxon>Ascomycota</taxon>
        <taxon>Pezizomycotina</taxon>
        <taxon>Dothideomycetes</taxon>
        <taxon>Pleosporomycetidae</taxon>
        <taxon>Pleosporales</taxon>
        <taxon>Massarineae</taxon>
        <taxon>Didymosphaeriaceae</taxon>
        <taxon>Pseudopithomyces</taxon>
    </lineage>
</organism>
<dbReference type="EMBL" id="WVTA01000011">
    <property type="protein sequence ID" value="KAK3203108.1"/>
    <property type="molecule type" value="Genomic_DNA"/>
</dbReference>
<name>A0AAN6RGE8_9PLEO</name>
<evidence type="ECO:0008006" key="3">
    <source>
        <dbReference type="Google" id="ProtNLM"/>
    </source>
</evidence>